<evidence type="ECO:0000313" key="7">
    <source>
        <dbReference type="EMBL" id="EFF41439.1"/>
    </source>
</evidence>
<dbReference type="SUPFAM" id="SSF47781">
    <property type="entry name" value="RuvA domain 2-like"/>
    <property type="match status" value="1"/>
</dbReference>
<feature type="region of interest" description="Domain III" evidence="6">
    <location>
        <begin position="144"/>
        <end position="201"/>
    </location>
</feature>
<dbReference type="GO" id="GO:0003678">
    <property type="term" value="F:DNA helicase activity"/>
    <property type="evidence" value="ECO:0007669"/>
    <property type="project" value="InterPro"/>
</dbReference>
<keyword evidence="7" id="KW-0378">Hydrolase</keyword>
<dbReference type="Gene3D" id="1.10.150.20">
    <property type="entry name" value="5' to 3' exonuclease, C-terminal subdomain"/>
    <property type="match status" value="1"/>
</dbReference>
<dbReference type="GO" id="GO:0006310">
    <property type="term" value="P:DNA recombination"/>
    <property type="evidence" value="ECO:0007669"/>
    <property type="project" value="UniProtKB-UniRule"/>
</dbReference>
<proteinExistence type="inferred from homology"/>
<gene>
    <name evidence="6" type="primary">ruvA</name>
    <name evidence="7" type="ORF">MALL_0222</name>
</gene>
<dbReference type="InterPro" id="IPR010994">
    <property type="entry name" value="RuvA_2-like"/>
</dbReference>
<organism evidence="7 8">
    <name type="scientific">Mycoplasmopsis alligatoris A21JP2</name>
    <dbReference type="NCBI Taxonomy" id="747682"/>
    <lineage>
        <taxon>Bacteria</taxon>
        <taxon>Bacillati</taxon>
        <taxon>Mycoplasmatota</taxon>
        <taxon>Mycoplasmoidales</taxon>
        <taxon>Metamycoplasmataceae</taxon>
        <taxon>Mycoplasmopsis</taxon>
    </lineage>
</organism>
<evidence type="ECO:0000256" key="2">
    <source>
        <dbReference type="ARBA" id="ARBA00022763"/>
    </source>
</evidence>
<keyword evidence="2 6" id="KW-0227">DNA damage</keyword>
<accession>D4XW27</accession>
<evidence type="ECO:0000256" key="6">
    <source>
        <dbReference type="HAMAP-Rule" id="MF_00031"/>
    </source>
</evidence>
<keyword evidence="7" id="KW-0067">ATP-binding</keyword>
<sequence>MTIYKIGEIVYKKNKNIILESYGSGFWIQVANQERFEVNSKVKLYLADIFSDFTKSFSTYGFKDYMERVLFFDLINVNGIGAKIAMNILENGWQTVADLIVEGSVETLTKLNAVNEKIAKNLILTYQDKWLKIRGAANSKETSKNTINLNELGNSLKVLGFKEKQISYALSKIKVTDHLEDMVEQSIKIIATKYHENRPTT</sequence>
<comment type="similarity">
    <text evidence="6">Belongs to the RuvA family.</text>
</comment>
<protein>
    <recommendedName>
        <fullName evidence="6">Holliday junction branch migration complex subunit RuvA</fullName>
    </recommendedName>
</protein>
<comment type="caution">
    <text evidence="7">The sequence shown here is derived from an EMBL/GenBank/DDBJ whole genome shotgun (WGS) entry which is preliminary data.</text>
</comment>
<dbReference type="eggNOG" id="COG0632">
    <property type="taxonomic scope" value="Bacteria"/>
</dbReference>
<comment type="domain">
    <text evidence="6">Has three domains with a flexible linker between the domains II and III and assumes an 'L' shape. Domain III is highly mobile and contacts RuvB.</text>
</comment>
<keyword evidence="7" id="KW-0347">Helicase</keyword>
<keyword evidence="7" id="KW-0547">Nucleotide-binding</keyword>
<dbReference type="Proteomes" id="UP000004757">
    <property type="component" value="Unassembled WGS sequence"/>
</dbReference>
<evidence type="ECO:0000256" key="3">
    <source>
        <dbReference type="ARBA" id="ARBA00023125"/>
    </source>
</evidence>
<comment type="caution">
    <text evidence="6">Lacks conserved residue(s) required for the propagation of feature annotation.</text>
</comment>
<dbReference type="OrthoDB" id="5293449at2"/>
<dbReference type="InterPro" id="IPR000085">
    <property type="entry name" value="RuvA"/>
</dbReference>
<dbReference type="GO" id="GO:0006281">
    <property type="term" value="P:DNA repair"/>
    <property type="evidence" value="ECO:0007669"/>
    <property type="project" value="UniProtKB-UniRule"/>
</dbReference>
<reference evidence="7 8" key="1">
    <citation type="submission" date="2010-03" db="EMBL/GenBank/DDBJ databases">
        <authorList>
            <person name="Glass J.I."/>
            <person name="Benders G.A."/>
            <person name="Durkin A.S."/>
            <person name="Farmerie W.G."/>
            <person name="Hlavinka K."/>
            <person name="Hostetler J."/>
            <person name="Jackson J."/>
            <person name="May M.A."/>
            <person name="Miller R.H."/>
            <person name="Paralanov V."/>
            <person name="Radune D."/>
            <person name="Szczypinski B."/>
            <person name="Brown D.R."/>
        </authorList>
    </citation>
    <scope>NUCLEOTIDE SEQUENCE [LARGE SCALE GENOMIC DNA]</scope>
    <source>
        <strain evidence="7 8">A21JP2</strain>
    </source>
</reference>
<dbReference type="AlphaFoldDB" id="D4XW27"/>
<evidence type="ECO:0000256" key="5">
    <source>
        <dbReference type="ARBA" id="ARBA00023204"/>
    </source>
</evidence>
<dbReference type="STRING" id="747682.MALL_0222"/>
<dbReference type="EMBL" id="ADNC01000021">
    <property type="protein sequence ID" value="EFF41439.1"/>
    <property type="molecule type" value="Genomic_DNA"/>
</dbReference>
<comment type="function">
    <text evidence="6">The RuvA-RuvB-RuvC complex processes Holliday junction (HJ) DNA during genetic recombination and DNA repair, while the RuvA-RuvB complex plays an important role in the rescue of blocked DNA replication forks via replication fork reversal (RFR). RuvA specifically binds to HJ cruciform DNA, conferring on it an open structure. The RuvB hexamer acts as an ATP-dependent pump, pulling dsDNA into and through the RuvAB complex. HJ branch migration allows RuvC to scan DNA until it finds its consensus sequence, where it cleaves and resolves the cruciform DNA.</text>
</comment>
<dbReference type="GO" id="GO:0048476">
    <property type="term" value="C:Holliday junction resolvase complex"/>
    <property type="evidence" value="ECO:0007669"/>
    <property type="project" value="UniProtKB-UniRule"/>
</dbReference>
<comment type="subcellular location">
    <subcellularLocation>
        <location evidence="6">Cytoplasm</location>
    </subcellularLocation>
</comment>
<keyword evidence="4 6" id="KW-0233">DNA recombination</keyword>
<dbReference type="NCBIfam" id="TIGR00084">
    <property type="entry name" value="ruvA"/>
    <property type="match status" value="1"/>
</dbReference>
<keyword evidence="1 6" id="KW-0963">Cytoplasm</keyword>
<evidence type="ECO:0000313" key="8">
    <source>
        <dbReference type="Proteomes" id="UP000004757"/>
    </source>
</evidence>
<dbReference type="GO" id="GO:0000400">
    <property type="term" value="F:four-way junction DNA binding"/>
    <property type="evidence" value="ECO:0007669"/>
    <property type="project" value="UniProtKB-UniRule"/>
</dbReference>
<keyword evidence="5 6" id="KW-0234">DNA repair</keyword>
<evidence type="ECO:0000256" key="4">
    <source>
        <dbReference type="ARBA" id="ARBA00023172"/>
    </source>
</evidence>
<keyword evidence="3 6" id="KW-0238">DNA-binding</keyword>
<name>D4XW27_9BACT</name>
<keyword evidence="8" id="KW-1185">Reference proteome</keyword>
<evidence type="ECO:0000256" key="1">
    <source>
        <dbReference type="ARBA" id="ARBA00022490"/>
    </source>
</evidence>
<dbReference type="RefSeq" id="WP_005683591.1">
    <property type="nucleotide sequence ID" value="NZ_ADNC01000021.1"/>
</dbReference>
<comment type="subunit">
    <text evidence="6">Homotetramer. Forms an RuvA(8)-RuvB(12)-Holliday junction (HJ) complex. HJ DNA is sandwiched between 2 RuvA tetramers; dsDNA enters through RuvA and exits via RuvB. An RuvB hexamer assembles on each DNA strand where it exits the tetramer. Each RuvB hexamer is contacted by two RuvA subunits (via domain III) on 2 adjacent RuvB subunits; this complex drives branch migration. In the full resolvosome a probable DNA-RuvA(4)-RuvB(12)-RuvC(2) complex forms which resolves the HJ.</text>
</comment>
<dbReference type="HAMAP" id="MF_00031">
    <property type="entry name" value="DNA_HJ_migration_RuvA"/>
    <property type="match status" value="1"/>
</dbReference>
<dbReference type="GO" id="GO:0005737">
    <property type="term" value="C:cytoplasm"/>
    <property type="evidence" value="ECO:0007669"/>
    <property type="project" value="UniProtKB-SubCell"/>
</dbReference>
<dbReference type="Pfam" id="PF14520">
    <property type="entry name" value="HHH_5"/>
    <property type="match status" value="1"/>
</dbReference>